<comment type="caution">
    <text evidence="1">The sequence shown here is derived from an EMBL/GenBank/DDBJ whole genome shotgun (WGS) entry which is preliminary data.</text>
</comment>
<organism evidence="1 2">
    <name type="scientific">Paramarasmius palmivorus</name>
    <dbReference type="NCBI Taxonomy" id="297713"/>
    <lineage>
        <taxon>Eukaryota</taxon>
        <taxon>Fungi</taxon>
        <taxon>Dikarya</taxon>
        <taxon>Basidiomycota</taxon>
        <taxon>Agaricomycotina</taxon>
        <taxon>Agaricomycetes</taxon>
        <taxon>Agaricomycetidae</taxon>
        <taxon>Agaricales</taxon>
        <taxon>Marasmiineae</taxon>
        <taxon>Marasmiaceae</taxon>
        <taxon>Paramarasmius</taxon>
    </lineage>
</organism>
<protein>
    <submittedName>
        <fullName evidence="1">Uncharacterized protein</fullName>
    </submittedName>
</protein>
<evidence type="ECO:0000313" key="1">
    <source>
        <dbReference type="EMBL" id="KAK7032323.1"/>
    </source>
</evidence>
<proteinExistence type="predicted"/>
<reference evidence="1 2" key="1">
    <citation type="submission" date="2024-01" db="EMBL/GenBank/DDBJ databases">
        <title>A draft genome for a cacao thread blight-causing isolate of Paramarasmius palmivorus.</title>
        <authorList>
            <person name="Baruah I.K."/>
            <person name="Bukari Y."/>
            <person name="Amoako-Attah I."/>
            <person name="Meinhardt L.W."/>
            <person name="Bailey B.A."/>
            <person name="Cohen S.P."/>
        </authorList>
    </citation>
    <scope>NUCLEOTIDE SEQUENCE [LARGE SCALE GENOMIC DNA]</scope>
    <source>
        <strain evidence="1 2">GH-12</strain>
    </source>
</reference>
<dbReference type="AlphaFoldDB" id="A0AAW0BZK8"/>
<dbReference type="Proteomes" id="UP001383192">
    <property type="component" value="Unassembled WGS sequence"/>
</dbReference>
<dbReference type="EMBL" id="JAYKXP010000066">
    <property type="protein sequence ID" value="KAK7032323.1"/>
    <property type="molecule type" value="Genomic_DNA"/>
</dbReference>
<keyword evidence="2" id="KW-1185">Reference proteome</keyword>
<gene>
    <name evidence="1" type="ORF">VNI00_013282</name>
</gene>
<name>A0AAW0BZK8_9AGAR</name>
<evidence type="ECO:0000313" key="2">
    <source>
        <dbReference type="Proteomes" id="UP001383192"/>
    </source>
</evidence>
<sequence>MIFRKAGYCDTVLQLCYALRSPIPLALAIDSVEEQALELLAKPNVVRVVLARYLMSGTAEGGRASGGGAVFRSIVGQATFWASRERMNNGEGQRFLQGELEVDGGTQAKFQLSQVDRKELLPFDIAAFVANGDKDSALISETITITTKQRPGTRPRSYAPISRV</sequence>
<accession>A0AAW0BZK8</accession>